<dbReference type="SMART" id="SM00091">
    <property type="entry name" value="PAS"/>
    <property type="match status" value="2"/>
</dbReference>
<dbReference type="InterPro" id="IPR000014">
    <property type="entry name" value="PAS"/>
</dbReference>
<gene>
    <name evidence="3" type="ORF">F8E02_07530</name>
</gene>
<dbReference type="Gene3D" id="3.30.450.20">
    <property type="entry name" value="PAS domain"/>
    <property type="match status" value="2"/>
</dbReference>
<dbReference type="InterPro" id="IPR052155">
    <property type="entry name" value="Biofilm_reg_signaling"/>
</dbReference>
<dbReference type="EMBL" id="WBKO01000001">
    <property type="protein sequence ID" value="MDV2481860.1"/>
    <property type="molecule type" value="Genomic_DNA"/>
</dbReference>
<evidence type="ECO:0000259" key="2">
    <source>
        <dbReference type="PROSITE" id="PS50112"/>
    </source>
</evidence>
<dbReference type="PANTHER" id="PTHR44757:SF2">
    <property type="entry name" value="BIOFILM ARCHITECTURE MAINTENANCE PROTEIN MBAA"/>
    <property type="match status" value="1"/>
</dbReference>
<protein>
    <submittedName>
        <fullName evidence="3">PAS domain S-box protein</fullName>
    </submittedName>
</protein>
<dbReference type="Proteomes" id="UP001281203">
    <property type="component" value="Unassembled WGS sequence"/>
</dbReference>
<feature type="region of interest" description="Disordered" evidence="1">
    <location>
        <begin position="1"/>
        <end position="33"/>
    </location>
</feature>
<dbReference type="Pfam" id="PF13426">
    <property type="entry name" value="PAS_9"/>
    <property type="match status" value="2"/>
</dbReference>
<dbReference type="RefSeq" id="WP_317064878.1">
    <property type="nucleotide sequence ID" value="NZ_WBKO01000001.1"/>
</dbReference>
<dbReference type="PANTHER" id="PTHR44757">
    <property type="entry name" value="DIGUANYLATE CYCLASE DGCP"/>
    <property type="match status" value="1"/>
</dbReference>
<dbReference type="PROSITE" id="PS50112">
    <property type="entry name" value="PAS"/>
    <property type="match status" value="1"/>
</dbReference>
<evidence type="ECO:0000313" key="4">
    <source>
        <dbReference type="Proteomes" id="UP001281203"/>
    </source>
</evidence>
<organism evidence="3 4">
    <name type="scientific">Methanoculleus caldifontis</name>
    <dbReference type="NCBI Taxonomy" id="2651577"/>
    <lineage>
        <taxon>Archaea</taxon>
        <taxon>Methanobacteriati</taxon>
        <taxon>Methanobacteriota</taxon>
        <taxon>Stenosarchaea group</taxon>
        <taxon>Methanomicrobia</taxon>
        <taxon>Methanomicrobiales</taxon>
        <taxon>Methanomicrobiaceae</taxon>
        <taxon>Methanoculleus</taxon>
    </lineage>
</organism>
<sequence length="364" mass="41339">MQRDEPATDAFPEPYAEQPAVTPGRCGTARPATGADPNPGMLLFLLFTIYRVLDEFEDGIVIVDEANRVRWVNASIRHLFDLGESDVAGMPAGTFTQRFIVPLTGGPGTAAGNRELHLRKPGGEECWLECTSHPMRLYPLCNNRLEIYRKITRWKLAERHLGESEERYRTLFEKGNDAILVFELSPESVPTRFVEANEVACRRLGYTRDELLVRSPLDIVPPERLGSVLAILKQFRLNDRILYESEHVAKDGSRVPVEINSLHFPLQGKTTVLSISRDISERRKIEEVRRKAFDQIERNIEQFATLGDQVRQPLQVIAGLAGMDDSKYSAEIATQAAAIDALIDRLDQGWIESEKVRRFLRRHY</sequence>
<name>A0ABU3X1D9_9EURY</name>
<reference evidence="3 4" key="1">
    <citation type="submission" date="2019-10" db="EMBL/GenBank/DDBJ databases">
        <title>Isolation and characterization of Methanoculleus sp. Wushi-C6 from a hot spring well.</title>
        <authorList>
            <person name="Chen S.-C."/>
            <person name="Lan Z.-H."/>
            <person name="You Y.-T."/>
            <person name="Lai M.-C."/>
        </authorList>
    </citation>
    <scope>NUCLEOTIDE SEQUENCE [LARGE SCALE GENOMIC DNA]</scope>
    <source>
        <strain evidence="3 4">Wushi-C6</strain>
    </source>
</reference>
<dbReference type="NCBIfam" id="TIGR00229">
    <property type="entry name" value="sensory_box"/>
    <property type="match status" value="1"/>
</dbReference>
<comment type="caution">
    <text evidence="3">The sequence shown here is derived from an EMBL/GenBank/DDBJ whole genome shotgun (WGS) entry which is preliminary data.</text>
</comment>
<dbReference type="SUPFAM" id="SSF55785">
    <property type="entry name" value="PYP-like sensor domain (PAS domain)"/>
    <property type="match status" value="2"/>
</dbReference>
<dbReference type="CDD" id="cd00130">
    <property type="entry name" value="PAS"/>
    <property type="match status" value="2"/>
</dbReference>
<feature type="domain" description="PAS" evidence="2">
    <location>
        <begin position="164"/>
        <end position="239"/>
    </location>
</feature>
<evidence type="ECO:0000256" key="1">
    <source>
        <dbReference type="SAM" id="MobiDB-lite"/>
    </source>
</evidence>
<keyword evidence="4" id="KW-1185">Reference proteome</keyword>
<accession>A0ABU3X1D9</accession>
<dbReference type="InterPro" id="IPR035965">
    <property type="entry name" value="PAS-like_dom_sf"/>
</dbReference>
<proteinExistence type="predicted"/>
<evidence type="ECO:0000313" key="3">
    <source>
        <dbReference type="EMBL" id="MDV2481860.1"/>
    </source>
</evidence>